<keyword evidence="3" id="KW-1185">Reference proteome</keyword>
<evidence type="ECO:0008006" key="4">
    <source>
        <dbReference type="Google" id="ProtNLM"/>
    </source>
</evidence>
<dbReference type="SUPFAM" id="SSF52047">
    <property type="entry name" value="RNI-like"/>
    <property type="match status" value="1"/>
</dbReference>
<dbReference type="InterPro" id="IPR032675">
    <property type="entry name" value="LRR_dom_sf"/>
</dbReference>
<reference evidence="2" key="1">
    <citation type="submission" date="2023-03" db="EMBL/GenBank/DDBJ databases">
        <title>Massive genome expansion in bonnet fungi (Mycena s.s.) driven by repeated elements and novel gene families across ecological guilds.</title>
        <authorList>
            <consortium name="Lawrence Berkeley National Laboratory"/>
            <person name="Harder C.B."/>
            <person name="Miyauchi S."/>
            <person name="Viragh M."/>
            <person name="Kuo A."/>
            <person name="Thoen E."/>
            <person name="Andreopoulos B."/>
            <person name="Lu D."/>
            <person name="Skrede I."/>
            <person name="Drula E."/>
            <person name="Henrissat B."/>
            <person name="Morin E."/>
            <person name="Kohler A."/>
            <person name="Barry K."/>
            <person name="LaButti K."/>
            <person name="Morin E."/>
            <person name="Salamov A."/>
            <person name="Lipzen A."/>
            <person name="Mereny Z."/>
            <person name="Hegedus B."/>
            <person name="Baldrian P."/>
            <person name="Stursova M."/>
            <person name="Weitz H."/>
            <person name="Taylor A."/>
            <person name="Grigoriev I.V."/>
            <person name="Nagy L.G."/>
            <person name="Martin F."/>
            <person name="Kauserud H."/>
        </authorList>
    </citation>
    <scope>NUCLEOTIDE SEQUENCE</scope>
    <source>
        <strain evidence="2">CBHHK067</strain>
    </source>
</reference>
<evidence type="ECO:0000313" key="3">
    <source>
        <dbReference type="Proteomes" id="UP001221757"/>
    </source>
</evidence>
<protein>
    <recommendedName>
        <fullName evidence="4">F-box domain-containing protein</fullName>
    </recommendedName>
</protein>
<organism evidence="2 3">
    <name type="scientific">Mycena rosella</name>
    <name type="common">Pink bonnet</name>
    <name type="synonym">Agaricus rosellus</name>
    <dbReference type="NCBI Taxonomy" id="1033263"/>
    <lineage>
        <taxon>Eukaryota</taxon>
        <taxon>Fungi</taxon>
        <taxon>Dikarya</taxon>
        <taxon>Basidiomycota</taxon>
        <taxon>Agaricomycotina</taxon>
        <taxon>Agaricomycetes</taxon>
        <taxon>Agaricomycetidae</taxon>
        <taxon>Agaricales</taxon>
        <taxon>Marasmiineae</taxon>
        <taxon>Mycenaceae</taxon>
        <taxon>Mycena</taxon>
    </lineage>
</organism>
<dbReference type="Gene3D" id="3.80.10.10">
    <property type="entry name" value="Ribonuclease Inhibitor"/>
    <property type="match status" value="1"/>
</dbReference>
<gene>
    <name evidence="2" type="ORF">B0H17DRAFT_662083</name>
</gene>
<accession>A0AAD7DCK8</accession>
<sequence>MRFYGTTNNQRLGEIISHSPNLRYLFLSSDRPDVLTHLPLGESLHTLRLNRSHYHHSRHVKQVKVVPNVVNLTNLVLHTTIGSAALSFVAIVGWQLRVLEFTFAPQVTYSSNQMQRILSRCPNLEELVYHLGAPEISPLKTFQHAALKRVRIKINPEEWFPYKHVVFSQFEILIGPSFPHLERVYLHDTSKSFVRRDSASPLLLRMIDRGRPVVYEDGGNVIPIPKQSAPKQESPEHA</sequence>
<evidence type="ECO:0000256" key="1">
    <source>
        <dbReference type="SAM" id="MobiDB-lite"/>
    </source>
</evidence>
<dbReference type="Proteomes" id="UP001221757">
    <property type="component" value="Unassembled WGS sequence"/>
</dbReference>
<proteinExistence type="predicted"/>
<dbReference type="AlphaFoldDB" id="A0AAD7DCK8"/>
<evidence type="ECO:0000313" key="2">
    <source>
        <dbReference type="EMBL" id="KAJ7688478.1"/>
    </source>
</evidence>
<dbReference type="EMBL" id="JARKIE010000079">
    <property type="protein sequence ID" value="KAJ7688478.1"/>
    <property type="molecule type" value="Genomic_DNA"/>
</dbReference>
<name>A0AAD7DCK8_MYCRO</name>
<feature type="region of interest" description="Disordered" evidence="1">
    <location>
        <begin position="219"/>
        <end position="238"/>
    </location>
</feature>
<comment type="caution">
    <text evidence="2">The sequence shown here is derived from an EMBL/GenBank/DDBJ whole genome shotgun (WGS) entry which is preliminary data.</text>
</comment>